<reference evidence="2 3" key="1">
    <citation type="journal article" date="2021" name="Elife">
        <title>Chloroplast acquisition without the gene transfer in kleptoplastic sea slugs, Plakobranchus ocellatus.</title>
        <authorList>
            <person name="Maeda T."/>
            <person name="Takahashi S."/>
            <person name="Yoshida T."/>
            <person name="Shimamura S."/>
            <person name="Takaki Y."/>
            <person name="Nagai Y."/>
            <person name="Toyoda A."/>
            <person name="Suzuki Y."/>
            <person name="Arimoto A."/>
            <person name="Ishii H."/>
            <person name="Satoh N."/>
            <person name="Nishiyama T."/>
            <person name="Hasebe M."/>
            <person name="Maruyama T."/>
            <person name="Minagawa J."/>
            <person name="Obokata J."/>
            <person name="Shigenobu S."/>
        </authorList>
    </citation>
    <scope>NUCLEOTIDE SEQUENCE [LARGE SCALE GENOMIC DNA]</scope>
</reference>
<proteinExistence type="predicted"/>
<feature type="compositionally biased region" description="Basic residues" evidence="1">
    <location>
        <begin position="279"/>
        <end position="299"/>
    </location>
</feature>
<dbReference type="GO" id="GO:0003964">
    <property type="term" value="F:RNA-directed DNA polymerase activity"/>
    <property type="evidence" value="ECO:0007669"/>
    <property type="project" value="UniProtKB-KW"/>
</dbReference>
<keyword evidence="2" id="KW-0808">Transferase</keyword>
<evidence type="ECO:0000313" key="3">
    <source>
        <dbReference type="Proteomes" id="UP000762676"/>
    </source>
</evidence>
<keyword evidence="2" id="KW-0548">Nucleotidyltransferase</keyword>
<dbReference type="EMBL" id="BMAT01013995">
    <property type="protein sequence ID" value="GFS24500.1"/>
    <property type="molecule type" value="Genomic_DNA"/>
</dbReference>
<evidence type="ECO:0000313" key="2">
    <source>
        <dbReference type="EMBL" id="GFS24500.1"/>
    </source>
</evidence>
<feature type="region of interest" description="Disordered" evidence="1">
    <location>
        <begin position="248"/>
        <end position="343"/>
    </location>
</feature>
<name>A0AAV4JRY9_9GAST</name>
<keyword evidence="2" id="KW-0695">RNA-directed DNA polymerase</keyword>
<feature type="region of interest" description="Disordered" evidence="1">
    <location>
        <begin position="49"/>
        <end position="184"/>
    </location>
</feature>
<feature type="region of interest" description="Disordered" evidence="1">
    <location>
        <begin position="1"/>
        <end position="24"/>
    </location>
</feature>
<feature type="compositionally biased region" description="Basic and acidic residues" evidence="1">
    <location>
        <begin position="333"/>
        <end position="343"/>
    </location>
</feature>
<sequence>MDDRNNELSRKKSINISGDSKGGAFIEIPGLDASVGPYETLERFLEGLRTVPDSPHTPSSGDSVTLLSPLHQDTAGSTPETTTPAAQPWGPLHQSRNRDSRPEAIESIWDLSGDAIQAQSEAIASPEPSDDLPQPGRLARTTGTPPPPSPGASTVSGVNQEGDYPGEPEDNPGRQEEAAKALRGRFTSKWMEAFREPGRQEEAANALRGRFTSKWMEAFRGCHRGNLDEMMEEFTRELLPTANKLLARAPVTNVRSARHPPADRIPEEAAPESSAAKTSQRRRRNQHRHQQRRARRHQHQRPEDASKLQKLYGRYPRKALRKVLGEESPYYSRGRDRLQQSTT</sequence>
<evidence type="ECO:0000256" key="1">
    <source>
        <dbReference type="SAM" id="MobiDB-lite"/>
    </source>
</evidence>
<feature type="compositionally biased region" description="Polar residues" evidence="1">
    <location>
        <begin position="74"/>
        <end position="85"/>
    </location>
</feature>
<protein>
    <submittedName>
        <fullName evidence="2">Reverse transcriptase</fullName>
    </submittedName>
</protein>
<accession>A0AAV4JRY9</accession>
<keyword evidence="3" id="KW-1185">Reference proteome</keyword>
<comment type="caution">
    <text evidence="2">The sequence shown here is derived from an EMBL/GenBank/DDBJ whole genome shotgun (WGS) entry which is preliminary data.</text>
</comment>
<dbReference type="AlphaFoldDB" id="A0AAV4JRY9"/>
<feature type="compositionally biased region" description="Basic and acidic residues" evidence="1">
    <location>
        <begin position="171"/>
        <end position="180"/>
    </location>
</feature>
<feature type="compositionally biased region" description="Polar residues" evidence="1">
    <location>
        <begin position="56"/>
        <end position="66"/>
    </location>
</feature>
<gene>
    <name evidence="2" type="ORF">ElyMa_007004800</name>
</gene>
<organism evidence="2 3">
    <name type="scientific">Elysia marginata</name>
    <dbReference type="NCBI Taxonomy" id="1093978"/>
    <lineage>
        <taxon>Eukaryota</taxon>
        <taxon>Metazoa</taxon>
        <taxon>Spiralia</taxon>
        <taxon>Lophotrochozoa</taxon>
        <taxon>Mollusca</taxon>
        <taxon>Gastropoda</taxon>
        <taxon>Heterobranchia</taxon>
        <taxon>Euthyneura</taxon>
        <taxon>Panpulmonata</taxon>
        <taxon>Sacoglossa</taxon>
        <taxon>Placobranchoidea</taxon>
        <taxon>Plakobranchidae</taxon>
        <taxon>Elysia</taxon>
    </lineage>
</organism>
<dbReference type="Proteomes" id="UP000762676">
    <property type="component" value="Unassembled WGS sequence"/>
</dbReference>
<feature type="compositionally biased region" description="Basic and acidic residues" evidence="1">
    <location>
        <begin position="1"/>
        <end position="10"/>
    </location>
</feature>